<dbReference type="Proteomes" id="UP000007801">
    <property type="component" value="Unassembled WGS sequence"/>
</dbReference>
<proteinExistence type="predicted"/>
<dbReference type="EMBL" id="CH902620">
    <property type="protein sequence ID" value="KPU73362.1"/>
    <property type="molecule type" value="Genomic_DNA"/>
</dbReference>
<dbReference type="InParanoid" id="A0A0P8XVK0"/>
<reference evidence="2 3" key="1">
    <citation type="journal article" date="2007" name="Nature">
        <title>Evolution of genes and genomes on the Drosophila phylogeny.</title>
        <authorList>
            <consortium name="Drosophila 12 Genomes Consortium"/>
            <person name="Clark A.G."/>
            <person name="Eisen M.B."/>
            <person name="Smith D.R."/>
            <person name="Bergman C.M."/>
            <person name="Oliver B."/>
            <person name="Markow T.A."/>
            <person name="Kaufman T.C."/>
            <person name="Kellis M."/>
            <person name="Gelbart W."/>
            <person name="Iyer V.N."/>
            <person name="Pollard D.A."/>
            <person name="Sackton T.B."/>
            <person name="Larracuente A.M."/>
            <person name="Singh N.D."/>
            <person name="Abad J.P."/>
            <person name="Abt D.N."/>
            <person name="Adryan B."/>
            <person name="Aguade M."/>
            <person name="Akashi H."/>
            <person name="Anderson W.W."/>
            <person name="Aquadro C.F."/>
            <person name="Ardell D.H."/>
            <person name="Arguello R."/>
            <person name="Artieri C.G."/>
            <person name="Barbash D.A."/>
            <person name="Barker D."/>
            <person name="Barsanti P."/>
            <person name="Batterham P."/>
            <person name="Batzoglou S."/>
            <person name="Begun D."/>
            <person name="Bhutkar A."/>
            <person name="Blanco E."/>
            <person name="Bosak S.A."/>
            <person name="Bradley R.K."/>
            <person name="Brand A.D."/>
            <person name="Brent M.R."/>
            <person name="Brooks A.N."/>
            <person name="Brown R.H."/>
            <person name="Butlin R.K."/>
            <person name="Caggese C."/>
            <person name="Calvi B.R."/>
            <person name="Bernardo de Carvalho A."/>
            <person name="Caspi A."/>
            <person name="Castrezana S."/>
            <person name="Celniker S.E."/>
            <person name="Chang J.L."/>
            <person name="Chapple C."/>
            <person name="Chatterji S."/>
            <person name="Chinwalla A."/>
            <person name="Civetta A."/>
            <person name="Clifton S.W."/>
            <person name="Comeron J.M."/>
            <person name="Costello J.C."/>
            <person name="Coyne J.A."/>
            <person name="Daub J."/>
            <person name="David R.G."/>
            <person name="Delcher A.L."/>
            <person name="Delehaunty K."/>
            <person name="Do C.B."/>
            <person name="Ebling H."/>
            <person name="Edwards K."/>
            <person name="Eickbush T."/>
            <person name="Evans J.D."/>
            <person name="Filipski A."/>
            <person name="Findeiss S."/>
            <person name="Freyhult E."/>
            <person name="Fulton L."/>
            <person name="Fulton R."/>
            <person name="Garcia A.C."/>
            <person name="Gardiner A."/>
            <person name="Garfield D.A."/>
            <person name="Garvin B.E."/>
            <person name="Gibson G."/>
            <person name="Gilbert D."/>
            <person name="Gnerre S."/>
            <person name="Godfrey J."/>
            <person name="Good R."/>
            <person name="Gotea V."/>
            <person name="Gravely B."/>
            <person name="Greenberg A.J."/>
            <person name="Griffiths-Jones S."/>
            <person name="Gross S."/>
            <person name="Guigo R."/>
            <person name="Gustafson E.A."/>
            <person name="Haerty W."/>
            <person name="Hahn M.W."/>
            <person name="Halligan D.L."/>
            <person name="Halpern A.L."/>
            <person name="Halter G.M."/>
            <person name="Han M.V."/>
            <person name="Heger A."/>
            <person name="Hillier L."/>
            <person name="Hinrichs A.S."/>
            <person name="Holmes I."/>
            <person name="Hoskins R.A."/>
            <person name="Hubisz M.J."/>
            <person name="Hultmark D."/>
            <person name="Huntley M.A."/>
            <person name="Jaffe D.B."/>
            <person name="Jagadeeshan S."/>
            <person name="Jeck W.R."/>
            <person name="Johnson J."/>
            <person name="Jones C.D."/>
            <person name="Jordan W.C."/>
            <person name="Karpen G.H."/>
            <person name="Kataoka E."/>
            <person name="Keightley P.D."/>
            <person name="Kheradpour P."/>
            <person name="Kirkness E.F."/>
            <person name="Koerich L.B."/>
            <person name="Kristiansen K."/>
            <person name="Kudrna D."/>
            <person name="Kulathinal R.J."/>
            <person name="Kumar S."/>
            <person name="Kwok R."/>
            <person name="Lander E."/>
            <person name="Langley C.H."/>
            <person name="Lapoint R."/>
            <person name="Lazzaro B.P."/>
            <person name="Lee S.J."/>
            <person name="Levesque L."/>
            <person name="Li R."/>
            <person name="Lin C.F."/>
            <person name="Lin M.F."/>
            <person name="Lindblad-Toh K."/>
            <person name="Llopart A."/>
            <person name="Long M."/>
            <person name="Low L."/>
            <person name="Lozovsky E."/>
            <person name="Lu J."/>
            <person name="Luo M."/>
            <person name="Machado C.A."/>
            <person name="Makalowski W."/>
            <person name="Marzo M."/>
            <person name="Matsuda M."/>
            <person name="Matzkin L."/>
            <person name="McAllister B."/>
            <person name="McBride C.S."/>
            <person name="McKernan B."/>
            <person name="McKernan K."/>
            <person name="Mendez-Lago M."/>
            <person name="Minx P."/>
            <person name="Mollenhauer M.U."/>
            <person name="Montooth K."/>
            <person name="Mount S.M."/>
            <person name="Mu X."/>
            <person name="Myers E."/>
            <person name="Negre B."/>
            <person name="Newfeld S."/>
            <person name="Nielsen R."/>
            <person name="Noor M.A."/>
            <person name="O'Grady P."/>
            <person name="Pachter L."/>
            <person name="Papaceit M."/>
            <person name="Parisi M.J."/>
            <person name="Parisi M."/>
            <person name="Parts L."/>
            <person name="Pedersen J.S."/>
            <person name="Pesole G."/>
            <person name="Phillippy A.M."/>
            <person name="Ponting C.P."/>
            <person name="Pop M."/>
            <person name="Porcelli D."/>
            <person name="Powell J.R."/>
            <person name="Prohaska S."/>
            <person name="Pruitt K."/>
            <person name="Puig M."/>
            <person name="Quesneville H."/>
            <person name="Ram K.R."/>
            <person name="Rand D."/>
            <person name="Rasmussen M.D."/>
            <person name="Reed L.K."/>
            <person name="Reenan R."/>
            <person name="Reily A."/>
            <person name="Remington K.A."/>
            <person name="Rieger T.T."/>
            <person name="Ritchie M.G."/>
            <person name="Robin C."/>
            <person name="Rogers Y.H."/>
            <person name="Rohde C."/>
            <person name="Rozas J."/>
            <person name="Rubenfield M.J."/>
            <person name="Ruiz A."/>
            <person name="Russo S."/>
            <person name="Salzberg S.L."/>
            <person name="Sanchez-Gracia A."/>
            <person name="Saranga D.J."/>
            <person name="Sato H."/>
            <person name="Schaeffer S.W."/>
            <person name="Schatz M.C."/>
            <person name="Schlenke T."/>
            <person name="Schwartz R."/>
            <person name="Segarra C."/>
            <person name="Singh R.S."/>
            <person name="Sirot L."/>
            <person name="Sirota M."/>
            <person name="Sisneros N.B."/>
            <person name="Smith C.D."/>
            <person name="Smith T.F."/>
            <person name="Spieth J."/>
            <person name="Stage D.E."/>
            <person name="Stark A."/>
            <person name="Stephan W."/>
            <person name="Strausberg R.L."/>
            <person name="Strempel S."/>
            <person name="Sturgill D."/>
            <person name="Sutton G."/>
            <person name="Sutton G.G."/>
            <person name="Tao W."/>
            <person name="Teichmann S."/>
            <person name="Tobari Y.N."/>
            <person name="Tomimura Y."/>
            <person name="Tsolas J.M."/>
            <person name="Valente V.L."/>
            <person name="Venter E."/>
            <person name="Venter J.C."/>
            <person name="Vicario S."/>
            <person name="Vieira F.G."/>
            <person name="Vilella A.J."/>
            <person name="Villasante A."/>
            <person name="Walenz B."/>
            <person name="Wang J."/>
            <person name="Wasserman M."/>
            <person name="Watts T."/>
            <person name="Wilson D."/>
            <person name="Wilson R.K."/>
            <person name="Wing R.A."/>
            <person name="Wolfner M.F."/>
            <person name="Wong A."/>
            <person name="Wong G.K."/>
            <person name="Wu C.I."/>
            <person name="Wu G."/>
            <person name="Yamamoto D."/>
            <person name="Yang H.P."/>
            <person name="Yang S.P."/>
            <person name="Yorke J.A."/>
            <person name="Yoshida K."/>
            <person name="Zdobnov E."/>
            <person name="Zhang P."/>
            <person name="Zhang Y."/>
            <person name="Zimin A.V."/>
            <person name="Baldwin J."/>
            <person name="Abdouelleil A."/>
            <person name="Abdulkadir J."/>
            <person name="Abebe A."/>
            <person name="Abera B."/>
            <person name="Abreu J."/>
            <person name="Acer S.C."/>
            <person name="Aftuck L."/>
            <person name="Alexander A."/>
            <person name="An P."/>
            <person name="Anderson E."/>
            <person name="Anderson S."/>
            <person name="Arachi H."/>
            <person name="Azer M."/>
            <person name="Bachantsang P."/>
            <person name="Barry A."/>
            <person name="Bayul T."/>
            <person name="Berlin A."/>
            <person name="Bessette D."/>
            <person name="Bloom T."/>
            <person name="Blye J."/>
            <person name="Boguslavskiy L."/>
            <person name="Bonnet C."/>
            <person name="Boukhgalter B."/>
            <person name="Bourzgui I."/>
            <person name="Brown A."/>
            <person name="Cahill P."/>
            <person name="Channer S."/>
            <person name="Cheshatsang Y."/>
            <person name="Chuda L."/>
            <person name="Citroen M."/>
            <person name="Collymore A."/>
            <person name="Cooke P."/>
            <person name="Costello M."/>
            <person name="D'Aco K."/>
            <person name="Daza R."/>
            <person name="De Haan G."/>
            <person name="DeGray S."/>
            <person name="DeMaso C."/>
            <person name="Dhargay N."/>
            <person name="Dooley K."/>
            <person name="Dooley E."/>
            <person name="Doricent M."/>
            <person name="Dorje P."/>
            <person name="Dorjee K."/>
            <person name="Dupes A."/>
            <person name="Elong R."/>
            <person name="Falk J."/>
            <person name="Farina A."/>
            <person name="Faro S."/>
            <person name="Ferguson D."/>
            <person name="Fisher S."/>
            <person name="Foley C.D."/>
            <person name="Franke A."/>
            <person name="Friedrich D."/>
            <person name="Gadbois L."/>
            <person name="Gearin G."/>
            <person name="Gearin C.R."/>
            <person name="Giannoukos G."/>
            <person name="Goode T."/>
            <person name="Graham J."/>
            <person name="Grandbois E."/>
            <person name="Grewal S."/>
            <person name="Gyaltsen K."/>
            <person name="Hafez N."/>
            <person name="Hagos B."/>
            <person name="Hall J."/>
            <person name="Henson C."/>
            <person name="Hollinger A."/>
            <person name="Honan T."/>
            <person name="Huard M.D."/>
            <person name="Hughes L."/>
            <person name="Hurhula B."/>
            <person name="Husby M.E."/>
            <person name="Kamat A."/>
            <person name="Kanga B."/>
            <person name="Kashin S."/>
            <person name="Khazanovich D."/>
            <person name="Kisner P."/>
            <person name="Lance K."/>
            <person name="Lara M."/>
            <person name="Lee W."/>
            <person name="Lennon N."/>
            <person name="Letendre F."/>
            <person name="LeVine R."/>
            <person name="Lipovsky A."/>
            <person name="Liu X."/>
            <person name="Liu J."/>
            <person name="Liu S."/>
            <person name="Lokyitsang T."/>
            <person name="Lokyitsang Y."/>
            <person name="Lubonja R."/>
            <person name="Lui A."/>
            <person name="MacDonald P."/>
            <person name="Magnisalis V."/>
            <person name="Maru K."/>
            <person name="Matthews C."/>
            <person name="McCusker W."/>
            <person name="McDonough S."/>
            <person name="Mehta T."/>
            <person name="Meldrim J."/>
            <person name="Meneus L."/>
            <person name="Mihai O."/>
            <person name="Mihalev A."/>
            <person name="Mihova T."/>
            <person name="Mittelman R."/>
            <person name="Mlenga V."/>
            <person name="Montmayeur A."/>
            <person name="Mulrain L."/>
            <person name="Navidi A."/>
            <person name="Naylor J."/>
            <person name="Negash T."/>
            <person name="Nguyen T."/>
            <person name="Nguyen N."/>
            <person name="Nicol R."/>
            <person name="Norbu C."/>
            <person name="Norbu N."/>
            <person name="Novod N."/>
            <person name="O'Neill B."/>
            <person name="Osman S."/>
            <person name="Markiewicz E."/>
            <person name="Oyono O.L."/>
            <person name="Patti C."/>
            <person name="Phunkhang P."/>
            <person name="Pierre F."/>
            <person name="Priest M."/>
            <person name="Raghuraman S."/>
            <person name="Rege F."/>
            <person name="Reyes R."/>
            <person name="Rise C."/>
            <person name="Rogov P."/>
            <person name="Ross K."/>
            <person name="Ryan E."/>
            <person name="Settipalli S."/>
            <person name="Shea T."/>
            <person name="Sherpa N."/>
            <person name="Shi L."/>
            <person name="Shih D."/>
            <person name="Sparrow T."/>
            <person name="Spaulding J."/>
            <person name="Stalker J."/>
            <person name="Stange-Thomann N."/>
            <person name="Stavropoulos S."/>
            <person name="Stone C."/>
            <person name="Strader C."/>
            <person name="Tesfaye S."/>
            <person name="Thomson T."/>
            <person name="Thoulutsang Y."/>
            <person name="Thoulutsang D."/>
            <person name="Topham K."/>
            <person name="Topping I."/>
            <person name="Tsamla T."/>
            <person name="Vassiliev H."/>
            <person name="Vo A."/>
            <person name="Wangchuk T."/>
            <person name="Wangdi T."/>
            <person name="Weiand M."/>
            <person name="Wilkinson J."/>
            <person name="Wilson A."/>
            <person name="Yadav S."/>
            <person name="Young G."/>
            <person name="Yu Q."/>
            <person name="Zembek L."/>
            <person name="Zhong D."/>
            <person name="Zimmer A."/>
            <person name="Zwirko Z."/>
            <person name="Jaffe D.B."/>
            <person name="Alvarez P."/>
            <person name="Brockman W."/>
            <person name="Butler J."/>
            <person name="Chin C."/>
            <person name="Gnerre S."/>
            <person name="Grabherr M."/>
            <person name="Kleber M."/>
            <person name="Mauceli E."/>
            <person name="MacCallum I."/>
        </authorList>
    </citation>
    <scope>NUCLEOTIDE SEQUENCE [LARGE SCALE GENOMIC DNA]</scope>
    <source>
        <strain evidence="3">Tucson 14024-0371.13</strain>
    </source>
</reference>
<organism evidence="2 3">
    <name type="scientific">Drosophila ananassae</name>
    <name type="common">Fruit fly</name>
    <dbReference type="NCBI Taxonomy" id="7217"/>
    <lineage>
        <taxon>Eukaryota</taxon>
        <taxon>Metazoa</taxon>
        <taxon>Ecdysozoa</taxon>
        <taxon>Arthropoda</taxon>
        <taxon>Hexapoda</taxon>
        <taxon>Insecta</taxon>
        <taxon>Pterygota</taxon>
        <taxon>Neoptera</taxon>
        <taxon>Endopterygota</taxon>
        <taxon>Diptera</taxon>
        <taxon>Brachycera</taxon>
        <taxon>Muscomorpha</taxon>
        <taxon>Ephydroidea</taxon>
        <taxon>Drosophilidae</taxon>
        <taxon>Drosophila</taxon>
        <taxon>Sophophora</taxon>
    </lineage>
</organism>
<evidence type="ECO:0000313" key="3">
    <source>
        <dbReference type="Proteomes" id="UP000007801"/>
    </source>
</evidence>
<keyword evidence="3" id="KW-1185">Reference proteome</keyword>
<evidence type="ECO:0000256" key="1">
    <source>
        <dbReference type="SAM" id="MobiDB-lite"/>
    </source>
</evidence>
<protein>
    <submittedName>
        <fullName evidence="2">Uncharacterized protein</fullName>
    </submittedName>
</protein>
<evidence type="ECO:0000313" key="2">
    <source>
        <dbReference type="EMBL" id="KPU73362.1"/>
    </source>
</evidence>
<feature type="region of interest" description="Disordered" evidence="1">
    <location>
        <begin position="37"/>
        <end position="76"/>
    </location>
</feature>
<sequence>MKIFMEAEHLTAHKTTSTRTNEANALHYNFIKDESLSPPAVKQRCVPGKKRATKSTSRGGESGESQKAARGDNSPKAHCLLLGAVKRKSRAWHFYEINTKDVAARSKSGSGSGSGSGSHDKSPSQRRTMMGGWGGLRLRKRL</sequence>
<gene>
    <name evidence="2" type="primary">Dana\GF27327</name>
    <name evidence="2" type="ORF">GF27327</name>
</gene>
<dbReference type="AlphaFoldDB" id="A0A0P8XVK0"/>
<feature type="compositionally biased region" description="Polar residues" evidence="1">
    <location>
        <begin position="54"/>
        <end position="65"/>
    </location>
</feature>
<accession>A0A0P8XVK0</accession>
<feature type="region of interest" description="Disordered" evidence="1">
    <location>
        <begin position="103"/>
        <end position="142"/>
    </location>
</feature>
<name>A0A0P8XVK0_DROAN</name>